<dbReference type="SUPFAM" id="SSF53098">
    <property type="entry name" value="Ribonuclease H-like"/>
    <property type="match status" value="1"/>
</dbReference>
<dbReference type="CDD" id="cd06222">
    <property type="entry name" value="RNase_H_like"/>
    <property type="match status" value="1"/>
</dbReference>
<organism evidence="3 4">
    <name type="scientific">Ficus carica</name>
    <name type="common">Common fig</name>
    <dbReference type="NCBI Taxonomy" id="3494"/>
    <lineage>
        <taxon>Eukaryota</taxon>
        <taxon>Viridiplantae</taxon>
        <taxon>Streptophyta</taxon>
        <taxon>Embryophyta</taxon>
        <taxon>Tracheophyta</taxon>
        <taxon>Spermatophyta</taxon>
        <taxon>Magnoliopsida</taxon>
        <taxon>eudicotyledons</taxon>
        <taxon>Gunneridae</taxon>
        <taxon>Pentapetalae</taxon>
        <taxon>rosids</taxon>
        <taxon>fabids</taxon>
        <taxon>Rosales</taxon>
        <taxon>Moraceae</taxon>
        <taxon>Ficeae</taxon>
        <taxon>Ficus</taxon>
    </lineage>
</organism>
<dbReference type="InterPro" id="IPR012337">
    <property type="entry name" value="RNaseH-like_sf"/>
</dbReference>
<feature type="domain" description="RNase H type-1" evidence="1">
    <location>
        <begin position="292"/>
        <end position="411"/>
    </location>
</feature>
<dbReference type="Proteomes" id="UP001187192">
    <property type="component" value="Unassembled WGS sequence"/>
</dbReference>
<dbReference type="PANTHER" id="PTHR47074:SF11">
    <property type="entry name" value="REVERSE TRANSCRIPTASE-LIKE PROTEIN"/>
    <property type="match status" value="1"/>
</dbReference>
<comment type="caution">
    <text evidence="3">The sequence shown here is derived from an EMBL/GenBank/DDBJ whole genome shotgun (WGS) entry which is preliminary data.</text>
</comment>
<dbReference type="AlphaFoldDB" id="A0AA88DYF8"/>
<dbReference type="InterPro" id="IPR044730">
    <property type="entry name" value="RNase_H-like_dom_plant"/>
</dbReference>
<gene>
    <name evidence="3" type="ORF">TIFTF001_033575</name>
</gene>
<dbReference type="Pfam" id="PF13966">
    <property type="entry name" value="zf-RVT"/>
    <property type="match status" value="1"/>
</dbReference>
<sequence>MVSWCSPSIPKTIRRPCSSFSDDNRCSTGRNAIKLGLRRRIGDGLFTRVFGDPWFPRPSSFHVITKTPVGGESLMVADLMLDGSRVWDKGKIDNTLWSVDHEIISGIPLGNGVGGDKWAWHFDSKGLYKDVSWWRKMWSLPIPPKVRLFVWRAFYKILPMMVSLRHRGIDCDVICPRCKDVMESTSHAIFDCPTSQAVWKMSRFWKVIENMRAIPFADFLRIVQSNVPMEDFALVCWLAWKLWCERNKVVHGGDGGDPQAILDLSIASYGEWQVLNRAPTQSQVVGYLKLNIDASVFPGSDHIGIGAAIRDEKGSILGAVAKSVEGFFSPFLTECLALREGLSFAKEIECVNLEVETDAINVVSAVLENRELSMEGPILEDVKQLLAQLRGTGIHHVCRSANLVAHLLARFGFNSNCTNVWISETPTVVSNVVSIDAIT</sequence>
<protein>
    <submittedName>
        <fullName evidence="3">Uncharacterized protein</fullName>
    </submittedName>
</protein>
<accession>A0AA88DYF8</accession>
<proteinExistence type="predicted"/>
<dbReference type="GO" id="GO:0004523">
    <property type="term" value="F:RNA-DNA hybrid ribonuclease activity"/>
    <property type="evidence" value="ECO:0007669"/>
    <property type="project" value="InterPro"/>
</dbReference>
<keyword evidence="4" id="KW-1185">Reference proteome</keyword>
<evidence type="ECO:0000259" key="2">
    <source>
        <dbReference type="Pfam" id="PF13966"/>
    </source>
</evidence>
<evidence type="ECO:0000313" key="4">
    <source>
        <dbReference type="Proteomes" id="UP001187192"/>
    </source>
</evidence>
<dbReference type="Pfam" id="PF13456">
    <property type="entry name" value="RVT_3"/>
    <property type="match status" value="1"/>
</dbReference>
<feature type="domain" description="Reverse transcriptase zinc-binding" evidence="2">
    <location>
        <begin position="129"/>
        <end position="199"/>
    </location>
</feature>
<name>A0AA88DYF8_FICCA</name>
<dbReference type="PANTHER" id="PTHR47074">
    <property type="entry name" value="BNAC02G40300D PROTEIN"/>
    <property type="match status" value="1"/>
</dbReference>
<dbReference type="GO" id="GO:0003676">
    <property type="term" value="F:nucleic acid binding"/>
    <property type="evidence" value="ECO:0007669"/>
    <property type="project" value="InterPro"/>
</dbReference>
<dbReference type="EMBL" id="BTGU01000183">
    <property type="protein sequence ID" value="GMN64502.1"/>
    <property type="molecule type" value="Genomic_DNA"/>
</dbReference>
<dbReference type="Gene3D" id="3.30.420.10">
    <property type="entry name" value="Ribonuclease H-like superfamily/Ribonuclease H"/>
    <property type="match status" value="1"/>
</dbReference>
<evidence type="ECO:0000313" key="3">
    <source>
        <dbReference type="EMBL" id="GMN64502.1"/>
    </source>
</evidence>
<evidence type="ECO:0000259" key="1">
    <source>
        <dbReference type="Pfam" id="PF13456"/>
    </source>
</evidence>
<reference evidence="3" key="1">
    <citation type="submission" date="2023-07" db="EMBL/GenBank/DDBJ databases">
        <title>draft genome sequence of fig (Ficus carica).</title>
        <authorList>
            <person name="Takahashi T."/>
            <person name="Nishimura K."/>
        </authorList>
    </citation>
    <scope>NUCLEOTIDE SEQUENCE</scope>
</reference>
<dbReference type="InterPro" id="IPR002156">
    <property type="entry name" value="RNaseH_domain"/>
</dbReference>
<dbReference type="InterPro" id="IPR026960">
    <property type="entry name" value="RVT-Znf"/>
</dbReference>
<dbReference type="InterPro" id="IPR052929">
    <property type="entry name" value="RNase_H-like_EbsB-rel"/>
</dbReference>
<dbReference type="InterPro" id="IPR036397">
    <property type="entry name" value="RNaseH_sf"/>
</dbReference>